<dbReference type="Gene3D" id="2.40.128.20">
    <property type="match status" value="1"/>
</dbReference>
<dbReference type="CDD" id="cd19438">
    <property type="entry name" value="lipocalin_Blc-like"/>
    <property type="match status" value="1"/>
</dbReference>
<feature type="domain" description="Lipocalin/cytosolic fatty-acid binding" evidence="3">
    <location>
        <begin position="14"/>
        <end position="161"/>
    </location>
</feature>
<gene>
    <name evidence="4" type="ORF">CSSPTR1EN2_LOCUS19066</name>
</gene>
<dbReference type="InterPro" id="IPR012674">
    <property type="entry name" value="Calycin"/>
</dbReference>
<evidence type="ECO:0000313" key="5">
    <source>
        <dbReference type="Proteomes" id="UP001497512"/>
    </source>
</evidence>
<dbReference type="PIRSF" id="PIRSF036893">
    <property type="entry name" value="Lipocalin_ApoD"/>
    <property type="match status" value="1"/>
</dbReference>
<evidence type="ECO:0000313" key="4">
    <source>
        <dbReference type="EMBL" id="CAK9228426.1"/>
    </source>
</evidence>
<dbReference type="PRINTS" id="PR01171">
    <property type="entry name" value="BCTLIPOCALIN"/>
</dbReference>
<dbReference type="PANTHER" id="PTHR10612">
    <property type="entry name" value="APOLIPOPROTEIN D"/>
    <property type="match status" value="1"/>
</dbReference>
<dbReference type="InterPro" id="IPR002446">
    <property type="entry name" value="Lipocalin_bac"/>
</dbReference>
<proteinExistence type="inferred from homology"/>
<sequence>MAAQAKDMDVVKNVDLERYQGRWYEIASMPSSFQPKNGTNTRATYRLKPDQQTVDVLNETWVKGKRSYIHGTAWKADPSSPDAKLKVRFFVPPFLPLIPVTGDYWVLALDEGYQWALIGQPSRKYLWVLSRTPELSEETYQKLLEQAKNEGYDVSLVHKTLQLDGIGDPDSETAKTPNDRVGLWWLRALVGK</sequence>
<keyword evidence="5" id="KW-1185">Reference proteome</keyword>
<dbReference type="EMBL" id="OZ019898">
    <property type="protein sequence ID" value="CAK9228426.1"/>
    <property type="molecule type" value="Genomic_DNA"/>
</dbReference>
<dbReference type="PROSITE" id="PS00213">
    <property type="entry name" value="LIPOCALIN"/>
    <property type="match status" value="1"/>
</dbReference>
<evidence type="ECO:0000256" key="2">
    <source>
        <dbReference type="PIRNR" id="PIRNR036893"/>
    </source>
</evidence>
<reference evidence="4" key="1">
    <citation type="submission" date="2024-02" db="EMBL/GenBank/DDBJ databases">
        <authorList>
            <consortium name="ELIXIR-Norway"/>
            <consortium name="Elixir Norway"/>
        </authorList>
    </citation>
    <scope>NUCLEOTIDE SEQUENCE</scope>
</reference>
<accession>A0ABP0URE6</accession>
<evidence type="ECO:0000256" key="1">
    <source>
        <dbReference type="ARBA" id="ARBA00006889"/>
    </source>
</evidence>
<dbReference type="InterPro" id="IPR047202">
    <property type="entry name" value="Lipocalin_Blc-like_dom"/>
</dbReference>
<dbReference type="Pfam" id="PF08212">
    <property type="entry name" value="Lipocalin_2"/>
    <property type="match status" value="1"/>
</dbReference>
<dbReference type="SUPFAM" id="SSF50814">
    <property type="entry name" value="Lipocalins"/>
    <property type="match status" value="1"/>
</dbReference>
<dbReference type="InterPro" id="IPR022271">
    <property type="entry name" value="Lipocalin_ApoD"/>
</dbReference>
<dbReference type="InterPro" id="IPR022272">
    <property type="entry name" value="Lipocalin_CS"/>
</dbReference>
<comment type="similarity">
    <text evidence="1 2">Belongs to the calycin superfamily. Lipocalin family.</text>
</comment>
<dbReference type="PANTHER" id="PTHR10612:SF34">
    <property type="entry name" value="APOLIPOPROTEIN D"/>
    <property type="match status" value="1"/>
</dbReference>
<dbReference type="InterPro" id="IPR000566">
    <property type="entry name" value="Lipocln_cytosolic_FA-bd_dom"/>
</dbReference>
<name>A0ABP0URE6_9BRYO</name>
<organism evidence="4 5">
    <name type="scientific">Sphagnum troendelagicum</name>
    <dbReference type="NCBI Taxonomy" id="128251"/>
    <lineage>
        <taxon>Eukaryota</taxon>
        <taxon>Viridiplantae</taxon>
        <taxon>Streptophyta</taxon>
        <taxon>Embryophyta</taxon>
        <taxon>Bryophyta</taxon>
        <taxon>Sphagnophytina</taxon>
        <taxon>Sphagnopsida</taxon>
        <taxon>Sphagnales</taxon>
        <taxon>Sphagnaceae</taxon>
        <taxon>Sphagnum</taxon>
    </lineage>
</organism>
<dbReference type="Proteomes" id="UP001497512">
    <property type="component" value="Chromosome 6"/>
</dbReference>
<protein>
    <recommendedName>
        <fullName evidence="3">Lipocalin/cytosolic fatty-acid binding domain-containing protein</fullName>
    </recommendedName>
</protein>
<evidence type="ECO:0000259" key="3">
    <source>
        <dbReference type="Pfam" id="PF08212"/>
    </source>
</evidence>